<feature type="non-terminal residue" evidence="2">
    <location>
        <position position="153"/>
    </location>
</feature>
<dbReference type="PANTHER" id="PTHR11092">
    <property type="entry name" value="SUGAR NUCLEOTIDE EPIMERASE RELATED"/>
    <property type="match status" value="1"/>
</dbReference>
<dbReference type="InterPro" id="IPR036291">
    <property type="entry name" value="NAD(P)-bd_dom_sf"/>
</dbReference>
<dbReference type="EMBL" id="BARS01043698">
    <property type="protein sequence ID" value="GAG41396.1"/>
    <property type="molecule type" value="Genomic_DNA"/>
</dbReference>
<organism evidence="2">
    <name type="scientific">marine sediment metagenome</name>
    <dbReference type="NCBI Taxonomy" id="412755"/>
    <lineage>
        <taxon>unclassified sequences</taxon>
        <taxon>metagenomes</taxon>
        <taxon>ecological metagenomes</taxon>
    </lineage>
</organism>
<dbReference type="InterPro" id="IPR001509">
    <property type="entry name" value="Epimerase_deHydtase"/>
</dbReference>
<dbReference type="Gene3D" id="3.40.50.720">
    <property type="entry name" value="NAD(P)-binding Rossmann-like Domain"/>
    <property type="match status" value="1"/>
</dbReference>
<sequence>MKIFIAGGSGFVGTNLSSFLLEKGHSIIAVGTSSAHKVIRHDNFHYISADTTIKGAWQDSLKDVDAVINLAGKNIFKRWSDNYKDQMYTSRILTTRNLVEAIPDNKEIILCSTSAAGYYGDRADEVLKEDVLPGHDFLAKVCMDWEKEAFRAE</sequence>
<name>X0YXW9_9ZZZZ</name>
<gene>
    <name evidence="2" type="ORF">S01H1_66108</name>
</gene>
<proteinExistence type="predicted"/>
<evidence type="ECO:0000313" key="2">
    <source>
        <dbReference type="EMBL" id="GAG41396.1"/>
    </source>
</evidence>
<dbReference type="Pfam" id="PF01370">
    <property type="entry name" value="Epimerase"/>
    <property type="match status" value="1"/>
</dbReference>
<evidence type="ECO:0000259" key="1">
    <source>
        <dbReference type="Pfam" id="PF01370"/>
    </source>
</evidence>
<dbReference type="PANTHER" id="PTHR11092:SF0">
    <property type="entry name" value="EPIMERASE FAMILY PROTEIN SDR39U1"/>
    <property type="match status" value="1"/>
</dbReference>
<comment type="caution">
    <text evidence="2">The sequence shown here is derived from an EMBL/GenBank/DDBJ whole genome shotgun (WGS) entry which is preliminary data.</text>
</comment>
<feature type="domain" description="NAD-dependent epimerase/dehydratase" evidence="1">
    <location>
        <begin position="3"/>
        <end position="151"/>
    </location>
</feature>
<accession>X0YXW9</accession>
<protein>
    <recommendedName>
        <fullName evidence="1">NAD-dependent epimerase/dehydratase domain-containing protein</fullName>
    </recommendedName>
</protein>
<reference evidence="2" key="1">
    <citation type="journal article" date="2014" name="Front. Microbiol.">
        <title>High frequency of phylogenetically diverse reductive dehalogenase-homologous genes in deep subseafloor sedimentary metagenomes.</title>
        <authorList>
            <person name="Kawai M."/>
            <person name="Futagami T."/>
            <person name="Toyoda A."/>
            <person name="Takaki Y."/>
            <person name="Nishi S."/>
            <person name="Hori S."/>
            <person name="Arai W."/>
            <person name="Tsubouchi T."/>
            <person name="Morono Y."/>
            <person name="Uchiyama I."/>
            <person name="Ito T."/>
            <person name="Fujiyama A."/>
            <person name="Inagaki F."/>
            <person name="Takami H."/>
        </authorList>
    </citation>
    <scope>NUCLEOTIDE SEQUENCE</scope>
    <source>
        <strain evidence="2">Expedition CK06-06</strain>
    </source>
</reference>
<dbReference type="SUPFAM" id="SSF51735">
    <property type="entry name" value="NAD(P)-binding Rossmann-fold domains"/>
    <property type="match status" value="1"/>
</dbReference>
<dbReference type="AlphaFoldDB" id="X0YXW9"/>